<keyword evidence="2" id="KW-1185">Reference proteome</keyword>
<proteinExistence type="predicted"/>
<dbReference type="HOGENOM" id="CLU_511597_0_0_10"/>
<dbReference type="GO" id="GO:0004553">
    <property type="term" value="F:hydrolase activity, hydrolyzing O-glycosyl compounds"/>
    <property type="evidence" value="ECO:0007669"/>
    <property type="project" value="TreeGrafter"/>
</dbReference>
<dbReference type="PANTHER" id="PTHR12631:SF10">
    <property type="entry name" value="BETA-XYLOSIDASE-LIKE PROTEIN-RELATED"/>
    <property type="match status" value="1"/>
</dbReference>
<dbReference type="InterPro" id="IPR017853">
    <property type="entry name" value="GH"/>
</dbReference>
<dbReference type="OrthoDB" id="177731at2"/>
<dbReference type="eggNOG" id="COG3664">
    <property type="taxonomic scope" value="Bacteria"/>
</dbReference>
<dbReference type="STRING" id="742726.HMPREF9448_01739"/>
<evidence type="ECO:0000313" key="2">
    <source>
        <dbReference type="Proteomes" id="UP000006044"/>
    </source>
</evidence>
<evidence type="ECO:0000313" key="1">
    <source>
        <dbReference type="EMBL" id="EJZ63900.1"/>
    </source>
</evidence>
<comment type="caution">
    <text evidence="1">The sequence shown here is derived from an EMBL/GenBank/DDBJ whole genome shotgun (WGS) entry which is preliminary data.</text>
</comment>
<accession>K0XJ71</accession>
<dbReference type="EMBL" id="ADLE01000011">
    <property type="protein sequence ID" value="EJZ63900.1"/>
    <property type="molecule type" value="Genomic_DNA"/>
</dbReference>
<organism evidence="1 2">
    <name type="scientific">Barnesiella intestinihominis YIT 11860</name>
    <dbReference type="NCBI Taxonomy" id="742726"/>
    <lineage>
        <taxon>Bacteria</taxon>
        <taxon>Pseudomonadati</taxon>
        <taxon>Bacteroidota</taxon>
        <taxon>Bacteroidia</taxon>
        <taxon>Bacteroidales</taxon>
        <taxon>Barnesiellaceae</taxon>
        <taxon>Barnesiella</taxon>
    </lineage>
</organism>
<dbReference type="InterPro" id="IPR051923">
    <property type="entry name" value="Glycosyl_Hydrolase_39"/>
</dbReference>
<name>K0XJ71_9BACT</name>
<sequence length="546" mass="63978">MRRIIGFVTMFFLAVTVVFGKSQENIIDITFNKLGAVYHKNESGNSVCKVIKANNDITYKVVVEIVDIDKKPIGYKKTYTLSSPFERYYYVPFQFSELGYYYLSVSFLHGDKVIFSKQEGFGVIPDVTLTKKDYDSPFGVGAHYARYGDWRVAEIQQALGIAWVRDVARWKDFIGTARNTPDPFIDYLDRHNICWLPILDYVDANHGWQDENGIWRWDEDVTNIKKYVEMNENRILVYESQNEPSNFAGWNKRWPHPQGQKWRPQGWGVPFTDLVKQMHDSIKAVNGDIKLIWPGEEEWIEYFDDNREDVANHIDFTAIHPYILWRKYPETSPFYDGFYKMQKEMLKKRNIPTEIWVTETGWTTYLPDSIRRHFPPVTEYQQAQYLVRNYLVQLYFGAGKMFWYELVEEPFGVHHPESGFGILRYNTMLTVKPAAVAFANMVNNYRYLKPIGKYLAKDRKTYGFIYENEKESGAPVLSIWREADEKEELIPVKYTKSLTGVDIFGRTIEIPIIDGMAHLPLSMSVLTVSGFDMDDLKNLYEPKEQY</sequence>
<dbReference type="Proteomes" id="UP000006044">
    <property type="component" value="Unassembled WGS sequence"/>
</dbReference>
<reference evidence="1 2" key="1">
    <citation type="submission" date="2012-08" db="EMBL/GenBank/DDBJ databases">
        <title>The Genome Sequence of Barnesiella intestinihominis YIT 11860.</title>
        <authorList>
            <consortium name="The Broad Institute Genome Sequencing Platform"/>
            <person name="Earl A."/>
            <person name="Ward D."/>
            <person name="Feldgarden M."/>
            <person name="Gevers D."/>
            <person name="Morotomi M."/>
            <person name="Walker B."/>
            <person name="Young S.K."/>
            <person name="Zeng Q."/>
            <person name="Gargeya S."/>
            <person name="Fitzgerald M."/>
            <person name="Haas B."/>
            <person name="Abouelleil A."/>
            <person name="Alvarado L."/>
            <person name="Arachchi H.M."/>
            <person name="Berlin A.M."/>
            <person name="Chapman S.B."/>
            <person name="Goldberg J."/>
            <person name="Griggs A."/>
            <person name="Gujja S."/>
            <person name="Hansen M."/>
            <person name="Howarth C."/>
            <person name="Imamovic A."/>
            <person name="Larimer J."/>
            <person name="McCowen C."/>
            <person name="Montmayeur A."/>
            <person name="Murphy C."/>
            <person name="Neiman D."/>
            <person name="Pearson M."/>
            <person name="Priest M."/>
            <person name="Roberts A."/>
            <person name="Saif S."/>
            <person name="Shea T."/>
            <person name="Sisk P."/>
            <person name="Sykes S."/>
            <person name="Wortman J."/>
            <person name="Nusbaum C."/>
            <person name="Birren B."/>
        </authorList>
    </citation>
    <scope>NUCLEOTIDE SEQUENCE [LARGE SCALE GENOMIC DNA]</scope>
    <source>
        <strain evidence="1 2">YIT 11860</strain>
    </source>
</reference>
<protein>
    <recommendedName>
        <fullName evidence="3">Asl1-like glycosyl hydrolase catalytic domain-containing protein</fullName>
    </recommendedName>
</protein>
<dbReference type="RefSeq" id="WP_008862198.1">
    <property type="nucleotide sequence ID" value="NZ_JH815204.1"/>
</dbReference>
<dbReference type="AlphaFoldDB" id="K0XJ71"/>
<dbReference type="SUPFAM" id="SSF51445">
    <property type="entry name" value="(Trans)glycosidases"/>
    <property type="match status" value="1"/>
</dbReference>
<dbReference type="GeneID" id="77848979"/>
<gene>
    <name evidence="1" type="ORF">HMPREF9448_01739</name>
</gene>
<evidence type="ECO:0008006" key="3">
    <source>
        <dbReference type="Google" id="ProtNLM"/>
    </source>
</evidence>
<dbReference type="PANTHER" id="PTHR12631">
    <property type="entry name" value="ALPHA-L-IDURONIDASE"/>
    <property type="match status" value="1"/>
</dbReference>
<dbReference type="Gene3D" id="3.20.20.80">
    <property type="entry name" value="Glycosidases"/>
    <property type="match status" value="1"/>
</dbReference>